<organism evidence="2 3">
    <name type="scientific">Clostridium thermosuccinogenes</name>
    <dbReference type="NCBI Taxonomy" id="84032"/>
    <lineage>
        <taxon>Bacteria</taxon>
        <taxon>Bacillati</taxon>
        <taxon>Bacillota</taxon>
        <taxon>Clostridia</taxon>
        <taxon>Eubacteriales</taxon>
        <taxon>Clostridiaceae</taxon>
        <taxon>Clostridium</taxon>
    </lineage>
</organism>
<dbReference type="InterPro" id="IPR046780">
    <property type="entry name" value="aBig_2"/>
</dbReference>
<dbReference type="KEGG" id="cthd:CDO33_12145"/>
<comment type="caution">
    <text evidence="2">The sequence shown here is derived from an EMBL/GenBank/DDBJ whole genome shotgun (WGS) entry which is preliminary data.</text>
</comment>
<accession>A0A2K2FD72</accession>
<dbReference type="EMBL" id="NIOJ01000045">
    <property type="protein sequence ID" value="PNT96714.1"/>
    <property type="molecule type" value="Genomic_DNA"/>
</dbReference>
<dbReference type="Proteomes" id="UP000236151">
    <property type="component" value="Unassembled WGS sequence"/>
</dbReference>
<keyword evidence="3" id="KW-1185">Reference proteome</keyword>
<evidence type="ECO:0000259" key="1">
    <source>
        <dbReference type="Pfam" id="PF20578"/>
    </source>
</evidence>
<reference evidence="2 3" key="1">
    <citation type="submission" date="2017-06" db="EMBL/GenBank/DDBJ databases">
        <title>Investigating the central metabolism of Clostridium thermosuccinogenes.</title>
        <authorList>
            <person name="Koendjbiharie J.G."/>
            <person name="van Kranenburg R."/>
        </authorList>
    </citation>
    <scope>NUCLEOTIDE SEQUENCE [LARGE SCALE GENOMIC DNA]</scope>
    <source>
        <strain evidence="2 3">DSM 5806</strain>
    </source>
</reference>
<protein>
    <recommendedName>
        <fullName evidence="1">Atrophied bacterial Ig domain-containing protein</fullName>
    </recommendedName>
</protein>
<name>A0A2K2FD72_9CLOT</name>
<sequence>MDDTGKVTRPAYIEGDKVVLLTATIRKDSTTVEKTFIITVKKLEQSAQEKVDADAAWLTDVLILNGNSSLNNIISHLSLPIVGENRSKITWASSDTNIIAVDGTVTRLSYI</sequence>
<proteinExistence type="predicted"/>
<gene>
    <name evidence="2" type="ORF">CDQ84_14595</name>
</gene>
<dbReference type="OrthoDB" id="5845122at2"/>
<evidence type="ECO:0000313" key="3">
    <source>
        <dbReference type="Proteomes" id="UP000236151"/>
    </source>
</evidence>
<dbReference type="AlphaFoldDB" id="A0A2K2FD72"/>
<feature type="domain" description="Atrophied bacterial Ig" evidence="1">
    <location>
        <begin position="51"/>
        <end position="110"/>
    </location>
</feature>
<evidence type="ECO:0000313" key="2">
    <source>
        <dbReference type="EMBL" id="PNT96714.1"/>
    </source>
</evidence>
<feature type="domain" description="Atrophied bacterial Ig" evidence="1">
    <location>
        <begin position="2"/>
        <end position="42"/>
    </location>
</feature>
<dbReference type="Pfam" id="PF20578">
    <property type="entry name" value="aBig_2"/>
    <property type="match status" value="2"/>
</dbReference>